<keyword evidence="9" id="KW-0812">Transmembrane</keyword>
<dbReference type="Gene3D" id="3.30.565.10">
    <property type="entry name" value="Histidine kinase-like ATPase, C-terminal domain"/>
    <property type="match status" value="1"/>
</dbReference>
<feature type="transmembrane region" description="Helical" evidence="9">
    <location>
        <begin position="127"/>
        <end position="148"/>
    </location>
</feature>
<evidence type="ECO:0000256" key="9">
    <source>
        <dbReference type="SAM" id="Phobius"/>
    </source>
</evidence>
<keyword evidence="5" id="KW-0547">Nucleotide-binding</keyword>
<name>A0A4R6JBC4_9ACTN</name>
<evidence type="ECO:0000256" key="2">
    <source>
        <dbReference type="ARBA" id="ARBA00012438"/>
    </source>
</evidence>
<dbReference type="InterPro" id="IPR036890">
    <property type="entry name" value="HATPase_C_sf"/>
</dbReference>
<dbReference type="InterPro" id="IPR050482">
    <property type="entry name" value="Sensor_HK_TwoCompSys"/>
</dbReference>
<dbReference type="PANTHER" id="PTHR24421">
    <property type="entry name" value="NITRATE/NITRITE SENSOR PROTEIN NARX-RELATED"/>
    <property type="match status" value="1"/>
</dbReference>
<dbReference type="OrthoDB" id="227596at2"/>
<evidence type="ECO:0000256" key="1">
    <source>
        <dbReference type="ARBA" id="ARBA00000085"/>
    </source>
</evidence>
<evidence type="ECO:0000256" key="5">
    <source>
        <dbReference type="ARBA" id="ARBA00022741"/>
    </source>
</evidence>
<evidence type="ECO:0000259" key="10">
    <source>
        <dbReference type="Pfam" id="PF07730"/>
    </source>
</evidence>
<keyword evidence="9" id="KW-1133">Transmembrane helix</keyword>
<dbReference type="GO" id="GO:0016020">
    <property type="term" value="C:membrane"/>
    <property type="evidence" value="ECO:0007669"/>
    <property type="project" value="InterPro"/>
</dbReference>
<feature type="transmembrane region" description="Helical" evidence="9">
    <location>
        <begin position="20"/>
        <end position="46"/>
    </location>
</feature>
<keyword evidence="12" id="KW-1185">Reference proteome</keyword>
<organism evidence="11 12">
    <name type="scientific">Paractinoplanes brasiliensis</name>
    <dbReference type="NCBI Taxonomy" id="52695"/>
    <lineage>
        <taxon>Bacteria</taxon>
        <taxon>Bacillati</taxon>
        <taxon>Actinomycetota</taxon>
        <taxon>Actinomycetes</taxon>
        <taxon>Micromonosporales</taxon>
        <taxon>Micromonosporaceae</taxon>
        <taxon>Paractinoplanes</taxon>
    </lineage>
</organism>
<keyword evidence="3" id="KW-0597">Phosphoprotein</keyword>
<keyword evidence="4" id="KW-0808">Transferase</keyword>
<feature type="transmembrane region" description="Helical" evidence="9">
    <location>
        <begin position="66"/>
        <end position="89"/>
    </location>
</feature>
<dbReference type="GO" id="GO:0046983">
    <property type="term" value="F:protein dimerization activity"/>
    <property type="evidence" value="ECO:0007669"/>
    <property type="project" value="InterPro"/>
</dbReference>
<dbReference type="EC" id="2.7.13.3" evidence="2"/>
<dbReference type="AlphaFoldDB" id="A0A4R6JBC4"/>
<dbReference type="CDD" id="cd16917">
    <property type="entry name" value="HATPase_UhpB-NarQ-NarX-like"/>
    <property type="match status" value="1"/>
</dbReference>
<dbReference type="GO" id="GO:0005524">
    <property type="term" value="F:ATP binding"/>
    <property type="evidence" value="ECO:0007669"/>
    <property type="project" value="UniProtKB-KW"/>
</dbReference>
<dbReference type="EMBL" id="SNWR01000002">
    <property type="protein sequence ID" value="TDO32999.1"/>
    <property type="molecule type" value="Genomic_DNA"/>
</dbReference>
<evidence type="ECO:0000256" key="6">
    <source>
        <dbReference type="ARBA" id="ARBA00022777"/>
    </source>
</evidence>
<dbReference type="RefSeq" id="WP_133878894.1">
    <property type="nucleotide sequence ID" value="NZ_BOMD01000048.1"/>
</dbReference>
<keyword evidence="9" id="KW-0472">Membrane</keyword>
<feature type="transmembrane region" description="Helical" evidence="9">
    <location>
        <begin position="101"/>
        <end position="121"/>
    </location>
</feature>
<dbReference type="Pfam" id="PF07730">
    <property type="entry name" value="HisKA_3"/>
    <property type="match status" value="1"/>
</dbReference>
<feature type="domain" description="Signal transduction histidine kinase subgroup 3 dimerisation and phosphoacceptor" evidence="10">
    <location>
        <begin position="183"/>
        <end position="243"/>
    </location>
</feature>
<dbReference type="Gene3D" id="1.20.5.1930">
    <property type="match status" value="1"/>
</dbReference>
<dbReference type="GO" id="GO:0000155">
    <property type="term" value="F:phosphorelay sensor kinase activity"/>
    <property type="evidence" value="ECO:0007669"/>
    <property type="project" value="InterPro"/>
</dbReference>
<keyword evidence="7" id="KW-0067">ATP-binding</keyword>
<sequence length="511" mass="55248">MNRIAAWRERAGLVGAWRLVYEAGVVGLLTVTAVVLSASAGWYPLAPWLVGVATPVLLALRLTHPLIAYVATAVIGLGTGGPNSLVLAFLSASIGYRARRWWQVVAGLSVSWTLFQLSILWEEPLSLEWVVLGTLWFAMLAVLPAGVARMVRRRRTLLDAMHGRNLQLHSQQQEVARQAQARERARIARDMHDSLGHKLTLISLYSGMLRTAGDEERAETADLVKQTSSAAMTELRQILGLLGQDDPQSSVRPLTGLDELAEQARASGARVELIREGEPAPQASMTEHAAYRVIQEGLTNALRHAQGGSITLLLRYEPDALIAAVTNTPGQRVVRVTSGQGLLGLAERVRIAGGLLYHGSTPDGGYRVAATLPHLDDTNPAPAAPESPPEAAADFVAVIEGHRRRSRFVLVATSLSVAAFLALCVAGVWLLSAFAAVNRETYDAARVGASENEVREMLPDAEIATATPEGCLDYPASLTEQMREESGNLNYRFCFRDGKLADKQIIRGEPS</sequence>
<evidence type="ECO:0000256" key="4">
    <source>
        <dbReference type="ARBA" id="ARBA00022679"/>
    </source>
</evidence>
<dbReference type="InterPro" id="IPR011712">
    <property type="entry name" value="Sig_transdc_His_kin_sub3_dim/P"/>
</dbReference>
<reference evidence="11 12" key="1">
    <citation type="submission" date="2019-03" db="EMBL/GenBank/DDBJ databases">
        <title>Sequencing the genomes of 1000 actinobacteria strains.</title>
        <authorList>
            <person name="Klenk H.-P."/>
        </authorList>
    </citation>
    <scope>NUCLEOTIDE SEQUENCE [LARGE SCALE GENOMIC DNA]</scope>
    <source>
        <strain evidence="11 12">DSM 43805</strain>
    </source>
</reference>
<evidence type="ECO:0000256" key="8">
    <source>
        <dbReference type="ARBA" id="ARBA00023012"/>
    </source>
</evidence>
<dbReference type="SUPFAM" id="SSF55874">
    <property type="entry name" value="ATPase domain of HSP90 chaperone/DNA topoisomerase II/histidine kinase"/>
    <property type="match status" value="1"/>
</dbReference>
<dbReference type="PANTHER" id="PTHR24421:SF10">
    <property type="entry name" value="NITRATE_NITRITE SENSOR PROTEIN NARQ"/>
    <property type="match status" value="1"/>
</dbReference>
<evidence type="ECO:0000256" key="3">
    <source>
        <dbReference type="ARBA" id="ARBA00022553"/>
    </source>
</evidence>
<gene>
    <name evidence="11" type="ORF">C8E87_8479</name>
</gene>
<protein>
    <recommendedName>
        <fullName evidence="2">histidine kinase</fullName>
        <ecNumber evidence="2">2.7.13.3</ecNumber>
    </recommendedName>
</protein>
<dbReference type="Proteomes" id="UP000294901">
    <property type="component" value="Unassembled WGS sequence"/>
</dbReference>
<keyword evidence="8" id="KW-0902">Two-component regulatory system</keyword>
<comment type="caution">
    <text evidence="11">The sequence shown here is derived from an EMBL/GenBank/DDBJ whole genome shotgun (WGS) entry which is preliminary data.</text>
</comment>
<accession>A0A4R6JBC4</accession>
<evidence type="ECO:0000256" key="7">
    <source>
        <dbReference type="ARBA" id="ARBA00022840"/>
    </source>
</evidence>
<feature type="transmembrane region" description="Helical" evidence="9">
    <location>
        <begin position="408"/>
        <end position="431"/>
    </location>
</feature>
<evidence type="ECO:0000313" key="11">
    <source>
        <dbReference type="EMBL" id="TDO32999.1"/>
    </source>
</evidence>
<keyword evidence="6 11" id="KW-0418">Kinase</keyword>
<comment type="catalytic activity">
    <reaction evidence="1">
        <text>ATP + protein L-histidine = ADP + protein N-phospho-L-histidine.</text>
        <dbReference type="EC" id="2.7.13.3"/>
    </reaction>
</comment>
<proteinExistence type="predicted"/>
<evidence type="ECO:0000313" key="12">
    <source>
        <dbReference type="Proteomes" id="UP000294901"/>
    </source>
</evidence>